<dbReference type="Gene3D" id="3.40.50.2000">
    <property type="entry name" value="Glycogen Phosphorylase B"/>
    <property type="match status" value="3"/>
</dbReference>
<dbReference type="Pfam" id="PF00534">
    <property type="entry name" value="Glycos_transf_1"/>
    <property type="match status" value="1"/>
</dbReference>
<sequence length="494" mass="56246">MIYLTGENVFTFNSGTEFSQFERLDLFKRQGKTAKLLLRNYNRLLAKDIATHKLDPTTVLNMYDYFQEAVGLQRKKCPLRLLKSMALKDHHIVGIDNNTSELRYQGNLIGKIAVMPETVGLVGDITYFDRMGHTIFKEYWDWRGFRSMVETYHPDGSIATQQFLKPTGEIALEITHMYLDGKILPTSYKLIAYRGKDYVFDTQDQLYTFFLNEINALEPGVFISDRRTLDNCVLNVINAKQKLAYIHSVPFVDDKKPQKGILPAYRTALTVGNFDQVIFPTKAEANTVLQVFESKLNVAVAPDSWVKVATSPKVLPKQKVLIYVGRIAEDKNITDLLKCFKAMYLQDATLRFKLQGYFSNTDYQTKLQQLVSELHLQDAVEFLPYQNEPKLYQDATLFLNASPSEGFGMNMLESMAHGVPIVTYAIDYTENNLVKNDINGYNVKNKTPKLLAKKALELLGDSENYHKLSKGALKTATKYDAKAFSAAWDLVVSE</sequence>
<keyword evidence="2 4" id="KW-0808">Transferase</keyword>
<reference evidence="4 5" key="1">
    <citation type="journal article" date="2015" name="Genome Announc.">
        <title>Expanding the biotechnology potential of lactobacilli through comparative genomics of 213 strains and associated genera.</title>
        <authorList>
            <person name="Sun Z."/>
            <person name="Harris H.M."/>
            <person name="McCann A."/>
            <person name="Guo C."/>
            <person name="Argimon S."/>
            <person name="Zhang W."/>
            <person name="Yang X."/>
            <person name="Jeffery I.B."/>
            <person name="Cooney J.C."/>
            <person name="Kagawa T.F."/>
            <person name="Liu W."/>
            <person name="Song Y."/>
            <person name="Salvetti E."/>
            <person name="Wrobel A."/>
            <person name="Rasinkangas P."/>
            <person name="Parkhill J."/>
            <person name="Rea M.C."/>
            <person name="O'Sullivan O."/>
            <person name="Ritari J."/>
            <person name="Douillard F.P."/>
            <person name="Paul Ross R."/>
            <person name="Yang R."/>
            <person name="Briner A.E."/>
            <person name="Felis G.E."/>
            <person name="de Vos W.M."/>
            <person name="Barrangou R."/>
            <person name="Klaenhammer T.R."/>
            <person name="Caufield P.W."/>
            <person name="Cui Y."/>
            <person name="Zhang H."/>
            <person name="O'Toole P.W."/>
        </authorList>
    </citation>
    <scope>NUCLEOTIDE SEQUENCE [LARGE SCALE GENOMIC DNA]</scope>
    <source>
        <strain evidence="4 5">DSM 20452</strain>
    </source>
</reference>
<dbReference type="SUPFAM" id="SSF53756">
    <property type="entry name" value="UDP-Glycosyltransferase/glycogen phosphorylase"/>
    <property type="match status" value="1"/>
</dbReference>
<gene>
    <name evidence="4" type="ORF">FC48_GL001904</name>
</gene>
<name>A0A0R2BBI1_9LACO</name>
<dbReference type="GO" id="GO:0016757">
    <property type="term" value="F:glycosyltransferase activity"/>
    <property type="evidence" value="ECO:0007669"/>
    <property type="project" value="UniProtKB-KW"/>
</dbReference>
<dbReference type="EMBL" id="AYYN01000045">
    <property type="protein sequence ID" value="KRM76165.1"/>
    <property type="molecule type" value="Genomic_DNA"/>
</dbReference>
<evidence type="ECO:0000256" key="1">
    <source>
        <dbReference type="ARBA" id="ARBA00022676"/>
    </source>
</evidence>
<evidence type="ECO:0000259" key="3">
    <source>
        <dbReference type="Pfam" id="PF00534"/>
    </source>
</evidence>
<keyword evidence="1" id="KW-0328">Glycosyltransferase</keyword>
<protein>
    <submittedName>
        <fullName evidence="4">Glycosyltransferase</fullName>
    </submittedName>
</protein>
<dbReference type="PATRIC" id="fig|1423772.3.peg.2038"/>
<accession>A0A0R2BBI1</accession>
<dbReference type="RefSeq" id="WP_056958676.1">
    <property type="nucleotide sequence ID" value="NZ_AYYN01000045.1"/>
</dbReference>
<dbReference type="AlphaFoldDB" id="A0A0R2BBI1"/>
<evidence type="ECO:0000313" key="4">
    <source>
        <dbReference type="EMBL" id="KRM76165.1"/>
    </source>
</evidence>
<evidence type="ECO:0000313" key="5">
    <source>
        <dbReference type="Proteomes" id="UP000051612"/>
    </source>
</evidence>
<comment type="caution">
    <text evidence="4">The sequence shown here is derived from an EMBL/GenBank/DDBJ whole genome shotgun (WGS) entry which is preliminary data.</text>
</comment>
<dbReference type="PANTHER" id="PTHR12526:SF629">
    <property type="entry name" value="TEICHURONIC ACID BIOSYNTHESIS GLYCOSYLTRANSFERASE TUAH-RELATED"/>
    <property type="match status" value="1"/>
</dbReference>
<evidence type="ECO:0000256" key="2">
    <source>
        <dbReference type="ARBA" id="ARBA00022679"/>
    </source>
</evidence>
<proteinExistence type="predicted"/>
<dbReference type="Proteomes" id="UP000051612">
    <property type="component" value="Unassembled WGS sequence"/>
</dbReference>
<dbReference type="PANTHER" id="PTHR12526">
    <property type="entry name" value="GLYCOSYLTRANSFERASE"/>
    <property type="match status" value="1"/>
</dbReference>
<organism evidence="4 5">
    <name type="scientific">Ligilactobacillus murinus DSM 20452 = NBRC 14221</name>
    <dbReference type="NCBI Taxonomy" id="1423772"/>
    <lineage>
        <taxon>Bacteria</taxon>
        <taxon>Bacillati</taxon>
        <taxon>Bacillota</taxon>
        <taxon>Bacilli</taxon>
        <taxon>Lactobacillales</taxon>
        <taxon>Lactobacillaceae</taxon>
        <taxon>Ligilactobacillus</taxon>
    </lineage>
</organism>
<dbReference type="InterPro" id="IPR001296">
    <property type="entry name" value="Glyco_trans_1"/>
</dbReference>
<feature type="domain" description="Glycosyl transferase family 1" evidence="3">
    <location>
        <begin position="316"/>
        <end position="473"/>
    </location>
</feature>